<feature type="transmembrane region" description="Helical" evidence="13">
    <location>
        <begin position="109"/>
        <end position="130"/>
    </location>
</feature>
<dbReference type="GO" id="GO:0019722">
    <property type="term" value="P:calcium-mediated signaling"/>
    <property type="evidence" value="ECO:0007669"/>
    <property type="project" value="TreeGrafter"/>
</dbReference>
<dbReference type="Pfam" id="PF00001">
    <property type="entry name" value="7tm_1"/>
    <property type="match status" value="1"/>
</dbReference>
<comment type="subcellular location">
    <subcellularLocation>
        <location evidence="1 13">Cell membrane</location>
        <topology evidence="1 13">Multi-pass membrane protein</topology>
    </subcellularLocation>
</comment>
<dbReference type="PANTHER" id="PTHR10489:SF956">
    <property type="entry name" value="TYPE-1 ANGIOTENSIN II RECEPTOR A"/>
    <property type="match status" value="1"/>
</dbReference>
<dbReference type="InterPro" id="IPR017452">
    <property type="entry name" value="GPCR_Rhodpsn_7TM"/>
</dbReference>
<dbReference type="InParanoid" id="H3AB32"/>
<dbReference type="STRING" id="7897.ENSLACP00000006853"/>
<evidence type="ECO:0000313" key="15">
    <source>
        <dbReference type="Ensembl" id="ENSLACP00000006853.1"/>
    </source>
</evidence>
<dbReference type="InterPro" id="IPR000276">
    <property type="entry name" value="GPCR_Rhodpsn"/>
</dbReference>
<keyword evidence="2 13" id="KW-1003">Cell membrane</keyword>
<evidence type="ECO:0000256" key="11">
    <source>
        <dbReference type="ARBA" id="ARBA00046119"/>
    </source>
</evidence>
<name>H3AB32_LATCH</name>
<dbReference type="FunCoup" id="H3AB32">
    <property type="interactions" value="1247"/>
</dbReference>
<dbReference type="SUPFAM" id="SSF81321">
    <property type="entry name" value="Family A G protein-coupled receptor-like"/>
    <property type="match status" value="1"/>
</dbReference>
<evidence type="ECO:0000256" key="12">
    <source>
        <dbReference type="RuleBase" id="RU000688"/>
    </source>
</evidence>
<dbReference type="Proteomes" id="UP000008672">
    <property type="component" value="Unassembled WGS sequence"/>
</dbReference>
<dbReference type="SMART" id="SM01381">
    <property type="entry name" value="7TM_GPCR_Srsx"/>
    <property type="match status" value="1"/>
</dbReference>
<evidence type="ECO:0000256" key="2">
    <source>
        <dbReference type="ARBA" id="ARBA00022475"/>
    </source>
</evidence>
<dbReference type="GO" id="GO:0016493">
    <property type="term" value="F:C-C chemokine receptor activity"/>
    <property type="evidence" value="ECO:0007669"/>
    <property type="project" value="TreeGrafter"/>
</dbReference>
<dbReference type="PROSITE" id="PS00237">
    <property type="entry name" value="G_PROTEIN_RECEP_F1_1"/>
    <property type="match status" value="1"/>
</dbReference>
<evidence type="ECO:0000256" key="8">
    <source>
        <dbReference type="ARBA" id="ARBA00023170"/>
    </source>
</evidence>
<dbReference type="EMBL" id="AFYH01188593">
    <property type="status" value="NOT_ANNOTATED_CDS"/>
    <property type="molecule type" value="Genomic_DNA"/>
</dbReference>
<comment type="function">
    <text evidence="11">Receptor for angiotensin II, a vasoconstricting peptide, which acts as a key regulator of blood pressure and sodium retention by the kidney. The activated receptor in turn couples to G-alpha proteins G(q) (GNAQ, GNA11, GNA14 or GNA15) and thus activates phospholipase C and increases the cytosolic Ca(2+) concentrations, which in turn triggers cellular responses such as stimulation of protein kinase C.</text>
</comment>
<dbReference type="KEGG" id="lcm:102347667"/>
<keyword evidence="6 13" id="KW-0472">Membrane</keyword>
<dbReference type="AlphaFoldDB" id="H3AB32"/>
<reference evidence="15" key="2">
    <citation type="submission" date="2025-08" db="UniProtKB">
        <authorList>
            <consortium name="Ensembl"/>
        </authorList>
    </citation>
    <scope>IDENTIFICATION</scope>
</reference>
<evidence type="ECO:0000256" key="13">
    <source>
        <dbReference type="RuleBase" id="RU368058"/>
    </source>
</evidence>
<comment type="similarity">
    <text evidence="12">Belongs to the G-protein coupled receptor 1 family.</text>
</comment>
<dbReference type="PROSITE" id="PS50262">
    <property type="entry name" value="G_PROTEIN_RECEP_F1_2"/>
    <property type="match status" value="1"/>
</dbReference>
<dbReference type="CDD" id="cd15192">
    <property type="entry name" value="7tmA_AT1R"/>
    <property type="match status" value="1"/>
</dbReference>
<evidence type="ECO:0000313" key="16">
    <source>
        <dbReference type="Proteomes" id="UP000008672"/>
    </source>
</evidence>
<dbReference type="HOGENOM" id="CLU_009579_8_3_1"/>
<keyword evidence="7" id="KW-1015">Disulfide bond</keyword>
<evidence type="ECO:0000256" key="5">
    <source>
        <dbReference type="ARBA" id="ARBA00023040"/>
    </source>
</evidence>
<dbReference type="eggNOG" id="KOG3656">
    <property type="taxonomic scope" value="Eukaryota"/>
</dbReference>
<dbReference type="InterPro" id="IPR050119">
    <property type="entry name" value="CCR1-9-like"/>
</dbReference>
<organism evidence="15 16">
    <name type="scientific">Latimeria chalumnae</name>
    <name type="common">Coelacanth</name>
    <dbReference type="NCBI Taxonomy" id="7897"/>
    <lineage>
        <taxon>Eukaryota</taxon>
        <taxon>Metazoa</taxon>
        <taxon>Chordata</taxon>
        <taxon>Craniata</taxon>
        <taxon>Vertebrata</taxon>
        <taxon>Euteleostomi</taxon>
        <taxon>Coelacanthiformes</taxon>
        <taxon>Coelacanthidae</taxon>
        <taxon>Latimeria</taxon>
    </lineage>
</organism>
<dbReference type="InterPro" id="IPR000190">
    <property type="entry name" value="ATII_AT1_rcpt"/>
</dbReference>
<dbReference type="Gene3D" id="1.20.1070.10">
    <property type="entry name" value="Rhodopsin 7-helix transmembrane proteins"/>
    <property type="match status" value="1"/>
</dbReference>
<protein>
    <recommendedName>
        <fullName evidence="13">Type-1 angiotensin II receptor</fullName>
    </recommendedName>
</protein>
<feature type="transmembrane region" description="Helical" evidence="13">
    <location>
        <begin position="199"/>
        <end position="216"/>
    </location>
</feature>
<feature type="transmembrane region" description="Helical" evidence="13">
    <location>
        <begin position="236"/>
        <end position="254"/>
    </location>
</feature>
<evidence type="ECO:0000256" key="1">
    <source>
        <dbReference type="ARBA" id="ARBA00004651"/>
    </source>
</evidence>
<feature type="transmembrane region" description="Helical" evidence="13">
    <location>
        <begin position="65"/>
        <end position="89"/>
    </location>
</feature>
<dbReference type="PANTHER" id="PTHR10489">
    <property type="entry name" value="CELL ADHESION MOLECULE"/>
    <property type="match status" value="1"/>
</dbReference>
<evidence type="ECO:0000259" key="14">
    <source>
        <dbReference type="PROSITE" id="PS50262"/>
    </source>
</evidence>
<evidence type="ECO:0000256" key="7">
    <source>
        <dbReference type="ARBA" id="ARBA00023157"/>
    </source>
</evidence>
<proteinExistence type="inferred from homology"/>
<feature type="domain" description="G-protein coupled receptors family 1 profile" evidence="14">
    <location>
        <begin position="44"/>
        <end position="300"/>
    </location>
</feature>
<reference evidence="16" key="1">
    <citation type="submission" date="2011-08" db="EMBL/GenBank/DDBJ databases">
        <title>The draft genome of Latimeria chalumnae.</title>
        <authorList>
            <person name="Di Palma F."/>
            <person name="Alfoldi J."/>
            <person name="Johnson J."/>
            <person name="Berlin A."/>
            <person name="Gnerre S."/>
            <person name="Jaffe D."/>
            <person name="MacCallum I."/>
            <person name="Young S."/>
            <person name="Walker B.J."/>
            <person name="Lander E."/>
            <person name="Lindblad-Toh K."/>
        </authorList>
    </citation>
    <scope>NUCLEOTIDE SEQUENCE [LARGE SCALE GENOMIC DNA]</scope>
    <source>
        <strain evidence="16">Wild caught</strain>
    </source>
</reference>
<dbReference type="OMA" id="QVFHFMQ"/>
<dbReference type="PRINTS" id="PR00635">
    <property type="entry name" value="ANGIOTENSN1R"/>
</dbReference>
<feature type="transmembrane region" description="Helical" evidence="13">
    <location>
        <begin position="142"/>
        <end position="165"/>
    </location>
</feature>
<dbReference type="GO" id="GO:0030593">
    <property type="term" value="P:neutrophil chemotaxis"/>
    <property type="evidence" value="ECO:0007669"/>
    <property type="project" value="TreeGrafter"/>
</dbReference>
<dbReference type="Bgee" id="ENSLACG00000006082">
    <property type="expression patterns" value="Expressed in pelvic fin"/>
</dbReference>
<sequence>MILNTSAENNDSIQIKCSRSGMHSYVFTMIPTIYGIIFVTGILGNSIVVAVIFCYMKLKTVANIFLFNLALADMIFLITLPLWAAYTAMGYHWPFGNCLCKISTALVSYNLYATMFLLTCLSIDRYLAIVHPMKSRPRRTLIFARITCILAWLLAGVASIPVLIFRQVIFLKNQNITVCSFFYKEQDPHLVVMGLMKNILGFFIPFAIILTCYTLIGKTLMETYKVQKNKSRCDEVLKVIMTVVVVFFICWFPHQVFNFLEVLVRLEVITDCHIVNIVDTAMPFTICIAYFNSCLNPILYGFVGDNFRKKFFQLLRCKPPGFRFNTSLNTKMSSLSYPASETLSLTAKKSVESSYVN</sequence>
<comment type="function">
    <text evidence="13">Receptor for angiotensin II, a vasoconstricting peptide, which acts as a key regulator of blood pressure and sodium retention by the kidney. The activated receptor in turn couples to G-alpha proteins G(q) and thus activates phospholipase C and increases the cytosolic Ca(2+) concentrations, which in turn triggers cellular responses such as stimulation of protein kinase C.</text>
</comment>
<feature type="transmembrane region" description="Helical" evidence="13">
    <location>
        <begin position="281"/>
        <end position="303"/>
    </location>
</feature>
<dbReference type="FunFam" id="1.20.1070.10:FF:000088">
    <property type="entry name" value="Angiotensin II receptor type 1"/>
    <property type="match status" value="1"/>
</dbReference>
<keyword evidence="4 13" id="KW-1133">Transmembrane helix</keyword>
<dbReference type="GeneID" id="102347667"/>
<dbReference type="GO" id="GO:0006955">
    <property type="term" value="P:immune response"/>
    <property type="evidence" value="ECO:0007669"/>
    <property type="project" value="TreeGrafter"/>
</dbReference>
<dbReference type="GO" id="GO:0004945">
    <property type="term" value="F:angiotensin type II receptor activity"/>
    <property type="evidence" value="ECO:0007669"/>
    <property type="project" value="UniProtKB-UniRule"/>
</dbReference>
<dbReference type="GO" id="GO:0019229">
    <property type="term" value="P:regulation of vasoconstriction"/>
    <property type="evidence" value="ECO:0007669"/>
    <property type="project" value="UniProtKB-UniRule"/>
</dbReference>
<evidence type="ECO:0000256" key="10">
    <source>
        <dbReference type="ARBA" id="ARBA00023224"/>
    </source>
</evidence>
<dbReference type="GO" id="GO:0001596">
    <property type="term" value="F:angiotensin type I receptor activity"/>
    <property type="evidence" value="ECO:0007669"/>
    <property type="project" value="UniProtKB-UniRule"/>
</dbReference>
<dbReference type="InterPro" id="IPR000248">
    <property type="entry name" value="ATII_rcpt"/>
</dbReference>
<dbReference type="OrthoDB" id="8804420at2759"/>
<gene>
    <name evidence="15" type="primary">AGTR1</name>
</gene>
<keyword evidence="9" id="KW-0325">Glycoprotein</keyword>
<feature type="transmembrane region" description="Helical" evidence="13">
    <location>
        <begin position="32"/>
        <end position="53"/>
    </location>
</feature>
<keyword evidence="8 12" id="KW-0675">Receptor</keyword>
<dbReference type="PRINTS" id="PR00237">
    <property type="entry name" value="GPCRRHODOPSN"/>
</dbReference>
<evidence type="ECO:0000256" key="9">
    <source>
        <dbReference type="ARBA" id="ARBA00023180"/>
    </source>
</evidence>
<keyword evidence="3 12" id="KW-0812">Transmembrane</keyword>
<dbReference type="GO" id="GO:0019957">
    <property type="term" value="F:C-C chemokine binding"/>
    <property type="evidence" value="ECO:0007669"/>
    <property type="project" value="TreeGrafter"/>
</dbReference>
<keyword evidence="16" id="KW-1185">Reference proteome</keyword>
<dbReference type="GeneTree" id="ENSGT01130000278303"/>
<reference evidence="15" key="3">
    <citation type="submission" date="2025-09" db="UniProtKB">
        <authorList>
            <consortium name="Ensembl"/>
        </authorList>
    </citation>
    <scope>IDENTIFICATION</scope>
</reference>
<dbReference type="Ensembl" id="ENSLACT00000006911.1">
    <property type="protein sequence ID" value="ENSLACP00000006853.1"/>
    <property type="gene ID" value="ENSLACG00000006082.1"/>
</dbReference>
<dbReference type="GO" id="GO:0009897">
    <property type="term" value="C:external side of plasma membrane"/>
    <property type="evidence" value="ECO:0007669"/>
    <property type="project" value="TreeGrafter"/>
</dbReference>
<accession>H3AB32</accession>
<evidence type="ECO:0000256" key="6">
    <source>
        <dbReference type="ARBA" id="ARBA00023136"/>
    </source>
</evidence>
<dbReference type="GO" id="GO:0007204">
    <property type="term" value="P:positive regulation of cytosolic calcium ion concentration"/>
    <property type="evidence" value="ECO:0007669"/>
    <property type="project" value="TreeGrafter"/>
</dbReference>
<dbReference type="PRINTS" id="PR00241">
    <property type="entry name" value="ANGIOTENSINR"/>
</dbReference>
<evidence type="ECO:0000256" key="3">
    <source>
        <dbReference type="ARBA" id="ARBA00022692"/>
    </source>
</evidence>
<evidence type="ECO:0000256" key="4">
    <source>
        <dbReference type="ARBA" id="ARBA00022989"/>
    </source>
</evidence>
<keyword evidence="5 12" id="KW-0297">G-protein coupled receptor</keyword>
<keyword evidence="10 12" id="KW-0807">Transducer</keyword>